<accession>A0A0P0NW78</accession>
<evidence type="ECO:0000313" key="1">
    <source>
        <dbReference type="EMBL" id="ALL12261.1"/>
    </source>
</evidence>
<dbReference type="Proteomes" id="UP000056905">
    <property type="component" value="Chromosome"/>
</dbReference>
<dbReference type="EMBL" id="CP013002">
    <property type="protein sequence ID" value="ALL12261.1"/>
    <property type="molecule type" value="Genomic_DNA"/>
</dbReference>
<keyword evidence="2" id="KW-1185">Reference proteome</keyword>
<dbReference type="KEGG" id="chq:AQ619_02165"/>
<dbReference type="OrthoDB" id="7205228at2"/>
<dbReference type="AlphaFoldDB" id="A0A0P0NW78"/>
<proteinExistence type="predicted"/>
<dbReference type="STRING" id="69395.AQ619_02165"/>
<protein>
    <submittedName>
        <fullName evidence="1">Chemotaxis protein CheE</fullName>
    </submittedName>
</protein>
<gene>
    <name evidence="1" type="ORF">AQ619_02165</name>
</gene>
<organism evidence="1 2">
    <name type="scientific">Caulobacter henricii</name>
    <dbReference type="NCBI Taxonomy" id="69395"/>
    <lineage>
        <taxon>Bacteria</taxon>
        <taxon>Pseudomonadati</taxon>
        <taxon>Pseudomonadota</taxon>
        <taxon>Alphaproteobacteria</taxon>
        <taxon>Caulobacterales</taxon>
        <taxon>Caulobacteraceae</taxon>
        <taxon>Caulobacter</taxon>
    </lineage>
</organism>
<dbReference type="RefSeq" id="WP_062143629.1">
    <property type="nucleotide sequence ID" value="NZ_CP013002.1"/>
</dbReference>
<sequence>MTVARKFHPTNRLAKLIKTKGGMLVRDAIIAAEEGVEGLREASLVVLDETLAEIELRFGASASNRQAERFEDLYRLTMRLIDVSTFVSDAGVDQAAVSLAGVADHCAEVGAWRWNAIDVHLDALRLLRSVGAELPAADRQAMIDGLYRVSHR</sequence>
<name>A0A0P0NW78_9CAUL</name>
<reference evidence="1 2" key="1">
    <citation type="submission" date="2015-10" db="EMBL/GenBank/DDBJ databases">
        <title>Conservation of the essential genome among Caulobacter and Brevundimonas species.</title>
        <authorList>
            <person name="Scott D."/>
            <person name="Ely B."/>
        </authorList>
    </citation>
    <scope>NUCLEOTIDE SEQUENCE [LARGE SCALE GENOMIC DNA]</scope>
    <source>
        <strain evidence="1 2">CB4</strain>
    </source>
</reference>
<evidence type="ECO:0000313" key="2">
    <source>
        <dbReference type="Proteomes" id="UP000056905"/>
    </source>
</evidence>